<dbReference type="GO" id="GO:0098542">
    <property type="term" value="P:defense response to other organism"/>
    <property type="evidence" value="ECO:0007669"/>
    <property type="project" value="InterPro"/>
</dbReference>
<dbReference type="AlphaFoldDB" id="A0A251VI20"/>
<feature type="transmembrane region" description="Helical" evidence="5">
    <location>
        <begin position="20"/>
        <end position="45"/>
    </location>
</feature>
<dbReference type="EMBL" id="CM007891">
    <property type="protein sequence ID" value="OTG35298.1"/>
    <property type="molecule type" value="Genomic_DNA"/>
</dbReference>
<evidence type="ECO:0000256" key="3">
    <source>
        <dbReference type="ARBA" id="ARBA00022989"/>
    </source>
</evidence>
<evidence type="ECO:0000313" key="8">
    <source>
        <dbReference type="EMBL" id="OTG35298.1"/>
    </source>
</evidence>
<evidence type="ECO:0000256" key="5">
    <source>
        <dbReference type="SAM" id="Phobius"/>
    </source>
</evidence>
<dbReference type="OrthoDB" id="669838at2759"/>
<keyword evidence="9" id="KW-1185">Reference proteome</keyword>
<evidence type="ECO:0000313" key="7">
    <source>
        <dbReference type="EMBL" id="KAF5819790.1"/>
    </source>
</evidence>
<reference evidence="8" key="2">
    <citation type="submission" date="2017-02" db="EMBL/GenBank/DDBJ databases">
        <title>Sunflower complete genome.</title>
        <authorList>
            <person name="Langlade N."/>
            <person name="Munos S."/>
        </authorList>
    </citation>
    <scope>NUCLEOTIDE SEQUENCE [LARGE SCALE GENOMIC DNA]</scope>
    <source>
        <tissue evidence="8">Leaves</tissue>
    </source>
</reference>
<evidence type="ECO:0000256" key="4">
    <source>
        <dbReference type="ARBA" id="ARBA00023136"/>
    </source>
</evidence>
<accession>A0A251VI20</accession>
<dbReference type="PANTHER" id="PTHR31234:SF39">
    <property type="entry name" value="HARPIN-INDUCED PROTEIN 1 CONTAINING PROTEIN, EXPRESSED"/>
    <property type="match status" value="1"/>
</dbReference>
<organism evidence="8 9">
    <name type="scientific">Helianthus annuus</name>
    <name type="common">Common sunflower</name>
    <dbReference type="NCBI Taxonomy" id="4232"/>
    <lineage>
        <taxon>Eukaryota</taxon>
        <taxon>Viridiplantae</taxon>
        <taxon>Streptophyta</taxon>
        <taxon>Embryophyta</taxon>
        <taxon>Tracheophyta</taxon>
        <taxon>Spermatophyta</taxon>
        <taxon>Magnoliopsida</taxon>
        <taxon>eudicotyledons</taxon>
        <taxon>Gunneridae</taxon>
        <taxon>Pentapetalae</taxon>
        <taxon>asterids</taxon>
        <taxon>campanulids</taxon>
        <taxon>Asterales</taxon>
        <taxon>Asteraceae</taxon>
        <taxon>Asteroideae</taxon>
        <taxon>Heliantheae alliance</taxon>
        <taxon>Heliantheae</taxon>
        <taxon>Helianthus</taxon>
    </lineage>
</organism>
<dbReference type="InterPro" id="IPR004864">
    <property type="entry name" value="LEA_2"/>
</dbReference>
<name>A0A251VI20_HELAN</name>
<keyword evidence="4 5" id="KW-0472">Membrane</keyword>
<reference evidence="7 9" key="1">
    <citation type="journal article" date="2017" name="Nature">
        <title>The sunflower genome provides insights into oil metabolism, flowering and Asterid evolution.</title>
        <authorList>
            <person name="Badouin H."/>
            <person name="Gouzy J."/>
            <person name="Grassa C.J."/>
            <person name="Murat F."/>
            <person name="Staton S.E."/>
            <person name="Cottret L."/>
            <person name="Lelandais-Briere C."/>
            <person name="Owens G.L."/>
            <person name="Carrere S."/>
            <person name="Mayjonade B."/>
            <person name="Legrand L."/>
            <person name="Gill N."/>
            <person name="Kane N.C."/>
            <person name="Bowers J.E."/>
            <person name="Hubner S."/>
            <person name="Bellec A."/>
            <person name="Berard A."/>
            <person name="Berges H."/>
            <person name="Blanchet N."/>
            <person name="Boniface M.C."/>
            <person name="Brunel D."/>
            <person name="Catrice O."/>
            <person name="Chaidir N."/>
            <person name="Claudel C."/>
            <person name="Donnadieu C."/>
            <person name="Faraut T."/>
            <person name="Fievet G."/>
            <person name="Helmstetter N."/>
            <person name="King M."/>
            <person name="Knapp S.J."/>
            <person name="Lai Z."/>
            <person name="Le Paslier M.C."/>
            <person name="Lippi Y."/>
            <person name="Lorenzon L."/>
            <person name="Mandel J.R."/>
            <person name="Marage G."/>
            <person name="Marchand G."/>
            <person name="Marquand E."/>
            <person name="Bret-Mestries E."/>
            <person name="Morien E."/>
            <person name="Nambeesan S."/>
            <person name="Nguyen T."/>
            <person name="Pegot-Espagnet P."/>
            <person name="Pouilly N."/>
            <person name="Raftis F."/>
            <person name="Sallet E."/>
            <person name="Schiex T."/>
            <person name="Thomas J."/>
            <person name="Vandecasteele C."/>
            <person name="Vares D."/>
            <person name="Vear F."/>
            <person name="Vautrin S."/>
            <person name="Crespi M."/>
            <person name="Mangin B."/>
            <person name="Burke J.M."/>
            <person name="Salse J."/>
            <person name="Munos S."/>
            <person name="Vincourt P."/>
            <person name="Rieseberg L.H."/>
            <person name="Langlade N.B."/>
        </authorList>
    </citation>
    <scope>NUCLEOTIDE SEQUENCE [LARGE SCALE GENOMIC DNA]</scope>
    <source>
        <strain evidence="9">cv. SF193</strain>
        <tissue evidence="7">Leaves</tissue>
    </source>
</reference>
<dbReference type="Proteomes" id="UP000215914">
    <property type="component" value="Chromosome 2"/>
</dbReference>
<dbReference type="GO" id="GO:0016020">
    <property type="term" value="C:membrane"/>
    <property type="evidence" value="ECO:0007669"/>
    <property type="project" value="UniProtKB-SubCell"/>
</dbReference>
<gene>
    <name evidence="8" type="ORF">HannXRQ_Chr02g0055291</name>
    <name evidence="7" type="ORF">HanXRQr2_Chr02g0081571</name>
</gene>
<sequence>MATPNNPTQNLVRPTRFKLVRLIVIVLLALIIFVGLTVLIIWLTIKPKKIVYSIDDVVIHNYYLSNANHLNATYNLTLSAYNPNKKVSIYYDKVDIIVLYDDETISRGTIDAFYQSKINTTRFKLNLASHDVALPDRIARDLKVERTLGRVELRVKLKTRIRFKLGMWKSRQYDHMKVSCAPLMVHFSSSSKGFQRTMCDVDF</sequence>
<proteinExistence type="predicted"/>
<evidence type="ECO:0000313" key="9">
    <source>
        <dbReference type="Proteomes" id="UP000215914"/>
    </source>
</evidence>
<dbReference type="InterPro" id="IPR044839">
    <property type="entry name" value="NDR1-like"/>
</dbReference>
<keyword evidence="3 5" id="KW-1133">Transmembrane helix</keyword>
<evidence type="ECO:0000259" key="6">
    <source>
        <dbReference type="Pfam" id="PF03168"/>
    </source>
</evidence>
<reference evidence="7" key="3">
    <citation type="submission" date="2020-06" db="EMBL/GenBank/DDBJ databases">
        <title>Helianthus annuus Genome sequencing and assembly Release 2.</title>
        <authorList>
            <person name="Gouzy J."/>
            <person name="Langlade N."/>
            <person name="Munos S."/>
        </authorList>
    </citation>
    <scope>NUCLEOTIDE SEQUENCE</scope>
    <source>
        <tissue evidence="7">Leaves</tissue>
    </source>
</reference>
<evidence type="ECO:0000256" key="1">
    <source>
        <dbReference type="ARBA" id="ARBA00004167"/>
    </source>
</evidence>
<dbReference type="PANTHER" id="PTHR31234">
    <property type="entry name" value="LATE EMBRYOGENESIS ABUNDANT (LEA) HYDROXYPROLINE-RICH GLYCOPROTEIN FAMILY"/>
    <property type="match status" value="1"/>
</dbReference>
<dbReference type="Gramene" id="mRNA:HanXRQr2_Chr02g0081571">
    <property type="protein sequence ID" value="CDS:HanXRQr2_Chr02g0081571.1"/>
    <property type="gene ID" value="HanXRQr2_Chr02g0081571"/>
</dbReference>
<dbReference type="InParanoid" id="A0A251VI20"/>
<protein>
    <submittedName>
        <fullName evidence="7">Late embryogenesis abundant protein, LEA_2 subgroup</fullName>
    </submittedName>
    <submittedName>
        <fullName evidence="8">Putative late embryogenesis abundant protein, LEA-14</fullName>
    </submittedName>
</protein>
<dbReference type="Pfam" id="PF03168">
    <property type="entry name" value="LEA_2"/>
    <property type="match status" value="1"/>
</dbReference>
<dbReference type="FunCoup" id="A0A251VI20">
    <property type="interactions" value="8"/>
</dbReference>
<feature type="domain" description="Late embryogenesis abundant protein LEA-2 subgroup" evidence="6">
    <location>
        <begin position="77"/>
        <end position="180"/>
    </location>
</feature>
<comment type="subcellular location">
    <subcellularLocation>
        <location evidence="1">Membrane</location>
        <topology evidence="1">Single-pass membrane protein</topology>
    </subcellularLocation>
</comment>
<keyword evidence="2 5" id="KW-0812">Transmembrane</keyword>
<dbReference type="OMA" id="SRYYRVH"/>
<dbReference type="EMBL" id="MNCJ02000317">
    <property type="protein sequence ID" value="KAF5819790.1"/>
    <property type="molecule type" value="Genomic_DNA"/>
</dbReference>
<evidence type="ECO:0000256" key="2">
    <source>
        <dbReference type="ARBA" id="ARBA00022692"/>
    </source>
</evidence>